<evidence type="ECO:0000313" key="2">
    <source>
        <dbReference type="EMBL" id="GAA2109792.1"/>
    </source>
</evidence>
<feature type="transmembrane region" description="Helical" evidence="1">
    <location>
        <begin position="52"/>
        <end position="71"/>
    </location>
</feature>
<keyword evidence="1" id="KW-0472">Membrane</keyword>
<feature type="transmembrane region" description="Helical" evidence="1">
    <location>
        <begin position="78"/>
        <end position="98"/>
    </location>
</feature>
<proteinExistence type="predicted"/>
<dbReference type="Pfam" id="PF19700">
    <property type="entry name" value="DUF6198"/>
    <property type="match status" value="1"/>
</dbReference>
<dbReference type="EMBL" id="BAAAMQ010000012">
    <property type="protein sequence ID" value="GAA2109792.1"/>
    <property type="molecule type" value="Genomic_DNA"/>
</dbReference>
<evidence type="ECO:0008006" key="4">
    <source>
        <dbReference type="Google" id="ProtNLM"/>
    </source>
</evidence>
<gene>
    <name evidence="2" type="ORF">GCM10009726_24910</name>
</gene>
<organism evidence="2 3">
    <name type="scientific">Nocardioides furvisabuli</name>
    <dbReference type="NCBI Taxonomy" id="375542"/>
    <lineage>
        <taxon>Bacteria</taxon>
        <taxon>Bacillati</taxon>
        <taxon>Actinomycetota</taxon>
        <taxon>Actinomycetes</taxon>
        <taxon>Propionibacteriales</taxon>
        <taxon>Nocardioidaceae</taxon>
        <taxon>Nocardioides</taxon>
    </lineage>
</organism>
<sequence length="208" mass="21352">MLARVIPSPRRTAMLLLGCVVLGTGVAMLLAADLGSDGYSTLVNGLALTTGVAFWIVNLVVGAVFVTMAMLRKVIPGIGTVVQVVLVGVVVDVALGLLTTPDDLVWRAVLLVAAFPVLAIGIALYLGSHTGAGPAEAAALAWDPPVAFRWTYSVVQGGGALGGWLLGATVGAGTLAVIFLLGPAVDLTARMMRVDLHQTMDPVRENAT</sequence>
<protein>
    <recommendedName>
        <fullName evidence="4">Integral membrane protein</fullName>
    </recommendedName>
</protein>
<dbReference type="Proteomes" id="UP001501161">
    <property type="component" value="Unassembled WGS sequence"/>
</dbReference>
<accession>A0ABN2XEI0</accession>
<feature type="transmembrane region" description="Helical" evidence="1">
    <location>
        <begin position="12"/>
        <end position="32"/>
    </location>
</feature>
<comment type="caution">
    <text evidence="2">The sequence shown here is derived from an EMBL/GenBank/DDBJ whole genome shotgun (WGS) entry which is preliminary data.</text>
</comment>
<keyword evidence="3" id="KW-1185">Reference proteome</keyword>
<keyword evidence="1" id="KW-0812">Transmembrane</keyword>
<reference evidence="2 3" key="1">
    <citation type="journal article" date="2019" name="Int. J. Syst. Evol. Microbiol.">
        <title>The Global Catalogue of Microorganisms (GCM) 10K type strain sequencing project: providing services to taxonomists for standard genome sequencing and annotation.</title>
        <authorList>
            <consortium name="The Broad Institute Genomics Platform"/>
            <consortium name="The Broad Institute Genome Sequencing Center for Infectious Disease"/>
            <person name="Wu L."/>
            <person name="Ma J."/>
        </authorList>
    </citation>
    <scope>NUCLEOTIDE SEQUENCE [LARGE SCALE GENOMIC DNA]</scope>
    <source>
        <strain evidence="2 3">JCM 13813</strain>
    </source>
</reference>
<evidence type="ECO:0000313" key="3">
    <source>
        <dbReference type="Proteomes" id="UP001501161"/>
    </source>
</evidence>
<name>A0ABN2XEI0_9ACTN</name>
<feature type="transmembrane region" description="Helical" evidence="1">
    <location>
        <begin position="104"/>
        <end position="126"/>
    </location>
</feature>
<evidence type="ECO:0000256" key="1">
    <source>
        <dbReference type="SAM" id="Phobius"/>
    </source>
</evidence>
<dbReference type="PANTHER" id="PTHR40078:SF1">
    <property type="entry name" value="INTEGRAL MEMBRANE PROTEIN"/>
    <property type="match status" value="1"/>
</dbReference>
<dbReference type="PANTHER" id="PTHR40078">
    <property type="entry name" value="INTEGRAL MEMBRANE PROTEIN-RELATED"/>
    <property type="match status" value="1"/>
</dbReference>
<keyword evidence="1" id="KW-1133">Transmembrane helix</keyword>
<dbReference type="InterPro" id="IPR038750">
    <property type="entry name" value="YczE/YyaS-like"/>
</dbReference>
<feature type="transmembrane region" description="Helical" evidence="1">
    <location>
        <begin position="161"/>
        <end position="182"/>
    </location>
</feature>